<dbReference type="Proteomes" id="UP000824469">
    <property type="component" value="Unassembled WGS sequence"/>
</dbReference>
<feature type="non-terminal residue" evidence="1">
    <location>
        <position position="71"/>
    </location>
</feature>
<sequence>NGFVEPSKLNQKVNAPDIKNKEATNFWKYKKEDDGQDKEKYMLVQTTFHAQDEGKLFYIDSGCLRHMTGEK</sequence>
<evidence type="ECO:0000313" key="1">
    <source>
        <dbReference type="EMBL" id="KAH9288638.1"/>
    </source>
</evidence>
<protein>
    <submittedName>
        <fullName evidence="1">Uncharacterized protein</fullName>
    </submittedName>
</protein>
<keyword evidence="2" id="KW-1185">Reference proteome</keyword>
<dbReference type="AlphaFoldDB" id="A0AA38F3W1"/>
<dbReference type="EMBL" id="JAHRHJ020003813">
    <property type="protein sequence ID" value="KAH9288638.1"/>
    <property type="molecule type" value="Genomic_DNA"/>
</dbReference>
<reference evidence="1 2" key="1">
    <citation type="journal article" date="2021" name="Nat. Plants">
        <title>The Taxus genome provides insights into paclitaxel biosynthesis.</title>
        <authorList>
            <person name="Xiong X."/>
            <person name="Gou J."/>
            <person name="Liao Q."/>
            <person name="Li Y."/>
            <person name="Zhou Q."/>
            <person name="Bi G."/>
            <person name="Li C."/>
            <person name="Du R."/>
            <person name="Wang X."/>
            <person name="Sun T."/>
            <person name="Guo L."/>
            <person name="Liang H."/>
            <person name="Lu P."/>
            <person name="Wu Y."/>
            <person name="Zhang Z."/>
            <person name="Ro D.K."/>
            <person name="Shang Y."/>
            <person name="Huang S."/>
            <person name="Yan J."/>
        </authorList>
    </citation>
    <scope>NUCLEOTIDE SEQUENCE [LARGE SCALE GENOMIC DNA]</scope>
    <source>
        <strain evidence="1">Ta-2019</strain>
    </source>
</reference>
<name>A0AA38F3W1_TAXCH</name>
<evidence type="ECO:0000313" key="2">
    <source>
        <dbReference type="Proteomes" id="UP000824469"/>
    </source>
</evidence>
<feature type="non-terminal residue" evidence="1">
    <location>
        <position position="1"/>
    </location>
</feature>
<gene>
    <name evidence="1" type="ORF">KI387_032755</name>
</gene>
<organism evidence="1 2">
    <name type="scientific">Taxus chinensis</name>
    <name type="common">Chinese yew</name>
    <name type="synonym">Taxus wallichiana var. chinensis</name>
    <dbReference type="NCBI Taxonomy" id="29808"/>
    <lineage>
        <taxon>Eukaryota</taxon>
        <taxon>Viridiplantae</taxon>
        <taxon>Streptophyta</taxon>
        <taxon>Embryophyta</taxon>
        <taxon>Tracheophyta</taxon>
        <taxon>Spermatophyta</taxon>
        <taxon>Pinopsida</taxon>
        <taxon>Pinidae</taxon>
        <taxon>Conifers II</taxon>
        <taxon>Cupressales</taxon>
        <taxon>Taxaceae</taxon>
        <taxon>Taxus</taxon>
    </lineage>
</organism>
<comment type="caution">
    <text evidence="1">The sequence shown here is derived from an EMBL/GenBank/DDBJ whole genome shotgun (WGS) entry which is preliminary data.</text>
</comment>
<accession>A0AA38F3W1</accession>
<proteinExistence type="predicted"/>